<dbReference type="GO" id="GO:0071949">
    <property type="term" value="F:FAD binding"/>
    <property type="evidence" value="ECO:0007669"/>
    <property type="project" value="TreeGrafter"/>
</dbReference>
<keyword evidence="10" id="KW-0496">Mitochondrion</keyword>
<dbReference type="AlphaFoldDB" id="A0A8S1EVM0"/>
<organism evidence="16 17">
    <name type="scientific">Caenorhabditis bovis</name>
    <dbReference type="NCBI Taxonomy" id="2654633"/>
    <lineage>
        <taxon>Eukaryota</taxon>
        <taxon>Metazoa</taxon>
        <taxon>Ecdysozoa</taxon>
        <taxon>Nematoda</taxon>
        <taxon>Chromadorea</taxon>
        <taxon>Rhabditida</taxon>
        <taxon>Rhabditina</taxon>
        <taxon>Rhabditomorpha</taxon>
        <taxon>Rhabditoidea</taxon>
        <taxon>Rhabditidae</taxon>
        <taxon>Peloderinae</taxon>
        <taxon>Caenorhabditis</taxon>
    </lineage>
</organism>
<dbReference type="PANTHER" id="PTHR43557:SF4">
    <property type="entry name" value="APOPTOSIS-INDUCING FACTOR 1, MITOCHONDRIAL"/>
    <property type="match status" value="1"/>
</dbReference>
<dbReference type="OrthoDB" id="6029at2759"/>
<feature type="compositionally biased region" description="Polar residues" evidence="12">
    <location>
        <begin position="208"/>
        <end position="218"/>
    </location>
</feature>
<dbReference type="InterPro" id="IPR036188">
    <property type="entry name" value="FAD/NAD-bd_sf"/>
</dbReference>
<accession>A0A8S1EVM0</accession>
<feature type="domain" description="FAD/NAD(P)-binding" evidence="14">
    <location>
        <begin position="240"/>
        <end position="567"/>
    </location>
</feature>
<dbReference type="GO" id="GO:0046983">
    <property type="term" value="F:protein dimerization activity"/>
    <property type="evidence" value="ECO:0007669"/>
    <property type="project" value="InterPro"/>
</dbReference>
<keyword evidence="5" id="KW-0053">Apoptosis</keyword>
<evidence type="ECO:0008006" key="18">
    <source>
        <dbReference type="Google" id="ProtNLM"/>
    </source>
</evidence>
<feature type="domain" description="Mitochondrial apoptosis-inducing factor C-terminal" evidence="15">
    <location>
        <begin position="571"/>
        <end position="622"/>
    </location>
</feature>
<evidence type="ECO:0000259" key="15">
    <source>
        <dbReference type="Pfam" id="PF14721"/>
    </source>
</evidence>
<feature type="region of interest" description="Disordered" evidence="12">
    <location>
        <begin position="107"/>
        <end position="233"/>
    </location>
</feature>
<dbReference type="GO" id="GO:0005739">
    <property type="term" value="C:mitochondrion"/>
    <property type="evidence" value="ECO:0007669"/>
    <property type="project" value="UniProtKB-SubCell"/>
</dbReference>
<dbReference type="EMBL" id="CADEPM010000003">
    <property type="protein sequence ID" value="CAB3403551.1"/>
    <property type="molecule type" value="Genomic_DNA"/>
</dbReference>
<comment type="catalytic activity">
    <reaction evidence="11">
        <text>A + NADH + H(+) = AH2 + NAD(+)</text>
        <dbReference type="Rhea" id="RHEA:11356"/>
        <dbReference type="ChEBI" id="CHEBI:13193"/>
        <dbReference type="ChEBI" id="CHEBI:15378"/>
        <dbReference type="ChEBI" id="CHEBI:17499"/>
        <dbReference type="ChEBI" id="CHEBI:57540"/>
        <dbReference type="ChEBI" id="CHEBI:57945"/>
    </reaction>
</comment>
<keyword evidence="4" id="KW-0285">Flavoprotein</keyword>
<dbReference type="SMART" id="SM01353">
    <property type="entry name" value="AIF_C"/>
    <property type="match status" value="1"/>
</dbReference>
<dbReference type="PRINTS" id="PR00411">
    <property type="entry name" value="PNDRDTASEI"/>
</dbReference>
<feature type="compositionally biased region" description="Basic and acidic residues" evidence="12">
    <location>
        <begin position="119"/>
        <end position="151"/>
    </location>
</feature>
<dbReference type="Gene3D" id="3.50.50.60">
    <property type="entry name" value="FAD/NAD(P)-binding domain"/>
    <property type="match status" value="2"/>
</dbReference>
<gene>
    <name evidence="16" type="ORF">CBOVIS_LOCUS6013</name>
</gene>
<dbReference type="InterPro" id="IPR029324">
    <property type="entry name" value="AIF_C"/>
</dbReference>
<keyword evidence="7" id="KW-0809">Transit peptide</keyword>
<keyword evidence="13" id="KW-0812">Transmembrane</keyword>
<dbReference type="Proteomes" id="UP000494206">
    <property type="component" value="Unassembled WGS sequence"/>
</dbReference>
<evidence type="ECO:0000256" key="13">
    <source>
        <dbReference type="SAM" id="Phobius"/>
    </source>
</evidence>
<evidence type="ECO:0000256" key="9">
    <source>
        <dbReference type="ARBA" id="ARBA00023027"/>
    </source>
</evidence>
<feature type="transmembrane region" description="Helical" evidence="13">
    <location>
        <begin position="79"/>
        <end position="98"/>
    </location>
</feature>
<keyword evidence="9" id="KW-0520">NAD</keyword>
<dbReference type="PANTHER" id="PTHR43557">
    <property type="entry name" value="APOPTOSIS-INDUCING FACTOR 1"/>
    <property type="match status" value="1"/>
</dbReference>
<proteinExistence type="inferred from homology"/>
<keyword evidence="13" id="KW-0472">Membrane</keyword>
<dbReference type="GO" id="GO:0016174">
    <property type="term" value="F:NAD(P)H oxidase H2O2-forming activity"/>
    <property type="evidence" value="ECO:0007669"/>
    <property type="project" value="TreeGrafter"/>
</dbReference>
<evidence type="ECO:0000256" key="11">
    <source>
        <dbReference type="ARBA" id="ARBA00047786"/>
    </source>
</evidence>
<comment type="caution">
    <text evidence="16">The sequence shown here is derived from an EMBL/GenBank/DDBJ whole genome shotgun (WGS) entry which is preliminary data.</text>
</comment>
<keyword evidence="8" id="KW-0560">Oxidoreductase</keyword>
<dbReference type="InterPro" id="IPR050446">
    <property type="entry name" value="FAD-oxidoreductase/Apoptosis"/>
</dbReference>
<evidence type="ECO:0000256" key="7">
    <source>
        <dbReference type="ARBA" id="ARBA00022946"/>
    </source>
</evidence>
<dbReference type="Gene3D" id="3.30.390.30">
    <property type="match status" value="1"/>
</dbReference>
<evidence type="ECO:0000256" key="1">
    <source>
        <dbReference type="ARBA" id="ARBA00001974"/>
    </source>
</evidence>
<feature type="compositionally biased region" description="Basic and acidic residues" evidence="12">
    <location>
        <begin position="219"/>
        <end position="233"/>
    </location>
</feature>
<evidence type="ECO:0000313" key="16">
    <source>
        <dbReference type="EMBL" id="CAB3403551.1"/>
    </source>
</evidence>
<evidence type="ECO:0000256" key="2">
    <source>
        <dbReference type="ARBA" id="ARBA00004173"/>
    </source>
</evidence>
<keyword evidence="13" id="KW-1133">Transmembrane helix</keyword>
<evidence type="ECO:0000313" key="17">
    <source>
        <dbReference type="Proteomes" id="UP000494206"/>
    </source>
</evidence>
<dbReference type="Pfam" id="PF14721">
    <property type="entry name" value="AIF_C"/>
    <property type="match status" value="1"/>
</dbReference>
<evidence type="ECO:0000256" key="6">
    <source>
        <dbReference type="ARBA" id="ARBA00022827"/>
    </source>
</evidence>
<evidence type="ECO:0000256" key="4">
    <source>
        <dbReference type="ARBA" id="ARBA00022630"/>
    </source>
</evidence>
<dbReference type="InterPro" id="IPR016156">
    <property type="entry name" value="FAD/NAD-linked_Rdtase_dimer_sf"/>
</dbReference>
<comment type="subcellular location">
    <subcellularLocation>
        <location evidence="2">Mitochondrion</location>
    </subcellularLocation>
</comment>
<feature type="compositionally biased region" description="Basic and acidic residues" evidence="12">
    <location>
        <begin position="177"/>
        <end position="196"/>
    </location>
</feature>
<reference evidence="16 17" key="1">
    <citation type="submission" date="2020-04" db="EMBL/GenBank/DDBJ databases">
        <authorList>
            <person name="Laetsch R D."/>
            <person name="Stevens L."/>
            <person name="Kumar S."/>
            <person name="Blaxter L. M."/>
        </authorList>
    </citation>
    <scope>NUCLEOTIDE SEQUENCE [LARGE SCALE GENOMIC DNA]</scope>
</reference>
<dbReference type="Pfam" id="PF07992">
    <property type="entry name" value="Pyr_redox_2"/>
    <property type="match status" value="1"/>
</dbReference>
<dbReference type="SUPFAM" id="SSF51905">
    <property type="entry name" value="FAD/NAD(P)-binding domain"/>
    <property type="match status" value="2"/>
</dbReference>
<dbReference type="GO" id="GO:0006915">
    <property type="term" value="P:apoptotic process"/>
    <property type="evidence" value="ECO:0007669"/>
    <property type="project" value="UniProtKB-KW"/>
</dbReference>
<evidence type="ECO:0000256" key="5">
    <source>
        <dbReference type="ARBA" id="ARBA00022703"/>
    </source>
</evidence>
<dbReference type="PRINTS" id="PR00368">
    <property type="entry name" value="FADPNR"/>
</dbReference>
<dbReference type="InterPro" id="IPR023753">
    <property type="entry name" value="FAD/NAD-binding_dom"/>
</dbReference>
<comment type="cofactor">
    <cofactor evidence="1">
        <name>FAD</name>
        <dbReference type="ChEBI" id="CHEBI:57692"/>
    </cofactor>
</comment>
<evidence type="ECO:0000256" key="3">
    <source>
        <dbReference type="ARBA" id="ARBA00006442"/>
    </source>
</evidence>
<keyword evidence="17" id="KW-1185">Reference proteome</keyword>
<dbReference type="GO" id="GO:0033108">
    <property type="term" value="P:mitochondrial respiratory chain complex assembly"/>
    <property type="evidence" value="ECO:0007669"/>
    <property type="project" value="TreeGrafter"/>
</dbReference>
<dbReference type="SUPFAM" id="SSF55424">
    <property type="entry name" value="FAD/NAD-linked reductases, dimerisation (C-terminal) domain"/>
    <property type="match status" value="1"/>
</dbReference>
<sequence length="691" mass="76205">MLLRAAGRSVSHLVAASRQRLAVRTIAVSRIACGGGHHHHEPTPVYIPKPGSLEWSLCGNPNAKRISEETEYKPAADDFVSFIGAFVFVGLTILAVAVKTDAFNSDKHAHSHSHTKPAKHQEEPVEARHEHKVEECHLEEKKAEDVPKLEEVISEDSAPVAEPSEPVASQPVAEEASSSKEVEAQPVEEPAKHESTSSEETAIPAAAPSNNEETPSTSSDEKSEAKESGETKEEQLRCEYVIIGSGTAAYYASLAIRAKHGDAKVLMIGEETELPYNRPPLSKELFWYGDEGSGEKLNYTGLSGKKRDIFYEVEGFYVKPEEIERAEHGGVSLIRGKKVQKICTQDRKVYLDDGSCIGYGKLLIATGSRPKKEKIFESAEPEAQEKITYYHYPADFKKVEKGLSDKSVKKVTIVGNGLLASELAYSIKRKYEEAEVHQVFEQQFNADDILPAHLAKKSTDALKSMGIQVHSREKITGIRKCCKNVVLTLKDGSDLRSDLIIVATGEEVNNEIAEASGIRIDEKTQGISADKTLKVDENVWVAGSVASFEDSVLGTRRLSTWENAQVTGRLAGENMAVDGEGKAFWYQPSFFTKFAPHMHINAIGNVDANLDTIAVYAEPSKETELEKAVVFYKGKQGEIVGVLLLNVFGPSLDVARRIIDDKKQFDDLKELAKLFPLYDPPKDEEEKKKKD</sequence>
<evidence type="ECO:0000256" key="8">
    <source>
        <dbReference type="ARBA" id="ARBA00023002"/>
    </source>
</evidence>
<protein>
    <recommendedName>
        <fullName evidence="18">FAD/NAD(P)-binding domain-containing protein</fullName>
    </recommendedName>
</protein>
<keyword evidence="6" id="KW-0274">FAD</keyword>
<feature type="compositionally biased region" description="Basic residues" evidence="12">
    <location>
        <begin position="109"/>
        <end position="118"/>
    </location>
</feature>
<evidence type="ECO:0000256" key="12">
    <source>
        <dbReference type="SAM" id="MobiDB-lite"/>
    </source>
</evidence>
<evidence type="ECO:0000256" key="10">
    <source>
        <dbReference type="ARBA" id="ARBA00023128"/>
    </source>
</evidence>
<evidence type="ECO:0000259" key="14">
    <source>
        <dbReference type="Pfam" id="PF07992"/>
    </source>
</evidence>
<name>A0A8S1EVM0_9PELO</name>
<comment type="similarity">
    <text evidence="3">Belongs to the FAD-dependent oxidoreductase family.</text>
</comment>